<feature type="signal peptide" evidence="1">
    <location>
        <begin position="1"/>
        <end position="27"/>
    </location>
</feature>
<evidence type="ECO:0000256" key="1">
    <source>
        <dbReference type="SAM" id="SignalP"/>
    </source>
</evidence>
<sequence length="187" mass="19543">MSNRLLRFVPVLLGAALIAGCTSPNPGALLNSGAANQQPPIDPVTNSEVVQGACPQVLLREGTAFYRTYQKGGDGDPSKVIHQASISDTTRQCRISGDQMIATVVASGRVVTGPAGKPGQIDVPVRVVVLDGENVLYSELQKQPVVVSEGGAAAQFIFTNSTVTFPATASRTAKMYIGFDPGPYNTP</sequence>
<keyword evidence="3" id="KW-1185">Reference proteome</keyword>
<gene>
    <name evidence="2" type="ORF">OEG84_23265</name>
</gene>
<name>A0ABT3ZFZ7_9HYPH</name>
<protein>
    <recommendedName>
        <fullName evidence="4">Lipoprotein</fullName>
    </recommendedName>
</protein>
<dbReference type="Proteomes" id="UP001073227">
    <property type="component" value="Unassembled WGS sequence"/>
</dbReference>
<evidence type="ECO:0008006" key="4">
    <source>
        <dbReference type="Google" id="ProtNLM"/>
    </source>
</evidence>
<keyword evidence="1" id="KW-0732">Signal</keyword>
<dbReference type="PROSITE" id="PS51257">
    <property type="entry name" value="PROKAR_LIPOPROTEIN"/>
    <property type="match status" value="1"/>
</dbReference>
<proteinExistence type="predicted"/>
<evidence type="ECO:0000313" key="3">
    <source>
        <dbReference type="Proteomes" id="UP001073227"/>
    </source>
</evidence>
<organism evidence="2 3">
    <name type="scientific">Hoeflea algicola</name>
    <dbReference type="NCBI Taxonomy" id="2983763"/>
    <lineage>
        <taxon>Bacteria</taxon>
        <taxon>Pseudomonadati</taxon>
        <taxon>Pseudomonadota</taxon>
        <taxon>Alphaproteobacteria</taxon>
        <taxon>Hyphomicrobiales</taxon>
        <taxon>Rhizobiaceae</taxon>
        <taxon>Hoeflea</taxon>
    </lineage>
</organism>
<reference evidence="2" key="1">
    <citation type="submission" date="2022-10" db="EMBL/GenBank/DDBJ databases">
        <title>Hoeflea sp. G2-23, isolated from marine algae.</title>
        <authorList>
            <person name="Kristyanto S."/>
            <person name="Kim J.M."/>
            <person name="Jeon C.O."/>
        </authorList>
    </citation>
    <scope>NUCLEOTIDE SEQUENCE</scope>
    <source>
        <strain evidence="2">G2-23</strain>
    </source>
</reference>
<dbReference type="RefSeq" id="WP_267655973.1">
    <property type="nucleotide sequence ID" value="NZ_JAOVZR010000001.1"/>
</dbReference>
<dbReference type="EMBL" id="JAOVZR010000001">
    <property type="protein sequence ID" value="MCY0150543.1"/>
    <property type="molecule type" value="Genomic_DNA"/>
</dbReference>
<comment type="caution">
    <text evidence="2">The sequence shown here is derived from an EMBL/GenBank/DDBJ whole genome shotgun (WGS) entry which is preliminary data.</text>
</comment>
<accession>A0ABT3ZFZ7</accession>
<evidence type="ECO:0000313" key="2">
    <source>
        <dbReference type="EMBL" id="MCY0150543.1"/>
    </source>
</evidence>
<feature type="chain" id="PRO_5045996761" description="Lipoprotein" evidence="1">
    <location>
        <begin position="28"/>
        <end position="187"/>
    </location>
</feature>